<organism evidence="2">
    <name type="scientific">Notodromas monacha</name>
    <dbReference type="NCBI Taxonomy" id="399045"/>
    <lineage>
        <taxon>Eukaryota</taxon>
        <taxon>Metazoa</taxon>
        <taxon>Ecdysozoa</taxon>
        <taxon>Arthropoda</taxon>
        <taxon>Crustacea</taxon>
        <taxon>Oligostraca</taxon>
        <taxon>Ostracoda</taxon>
        <taxon>Podocopa</taxon>
        <taxon>Podocopida</taxon>
        <taxon>Cypridocopina</taxon>
        <taxon>Cypridoidea</taxon>
        <taxon>Cyprididae</taxon>
        <taxon>Notodromas</taxon>
    </lineage>
</organism>
<evidence type="ECO:0000256" key="1">
    <source>
        <dbReference type="SAM" id="MobiDB-lite"/>
    </source>
</evidence>
<dbReference type="SUPFAM" id="SSF49265">
    <property type="entry name" value="Fibronectin type III"/>
    <property type="match status" value="1"/>
</dbReference>
<gene>
    <name evidence="2" type="ORF">NMOB1V02_LOCUS12514</name>
</gene>
<keyword evidence="3" id="KW-1185">Reference proteome</keyword>
<evidence type="ECO:0000313" key="2">
    <source>
        <dbReference type="EMBL" id="CAD7284912.1"/>
    </source>
</evidence>
<dbReference type="Proteomes" id="UP000678499">
    <property type="component" value="Unassembled WGS sequence"/>
</dbReference>
<proteinExistence type="predicted"/>
<feature type="region of interest" description="Disordered" evidence="1">
    <location>
        <begin position="128"/>
        <end position="197"/>
    </location>
</feature>
<dbReference type="EMBL" id="OA892438">
    <property type="protein sequence ID" value="CAD7284912.1"/>
    <property type="molecule type" value="Genomic_DNA"/>
</dbReference>
<name>A0A7R9GJJ9_9CRUS</name>
<dbReference type="AlphaFoldDB" id="A0A7R9GJJ9"/>
<sequence length="197" mass="21994">MLVNWTRPYDRAGVPVTSFELDCHSENGVKCSISASTAEIVSETGVHTVTVDSHNGESRCLCSIRSHANGLWSPWSPSAPEICVRSETRNWTVTMDGYRYLHPALLPMARIFLDFVLSKGKRYPTCGRSNAWSKRPKRPNLGGPSLHIQESSVRPPSKPPFDAYLRGQSQRNRDAQCVSPRRAAADRPIPGFGRLFR</sequence>
<dbReference type="InterPro" id="IPR036116">
    <property type="entry name" value="FN3_sf"/>
</dbReference>
<protein>
    <submittedName>
        <fullName evidence="2">Uncharacterized protein</fullName>
    </submittedName>
</protein>
<dbReference type="EMBL" id="CAJPEX010010401">
    <property type="protein sequence ID" value="CAG0925064.1"/>
    <property type="molecule type" value="Genomic_DNA"/>
</dbReference>
<evidence type="ECO:0000313" key="3">
    <source>
        <dbReference type="Proteomes" id="UP000678499"/>
    </source>
</evidence>
<accession>A0A7R9GJJ9</accession>
<reference evidence="2" key="1">
    <citation type="submission" date="2020-11" db="EMBL/GenBank/DDBJ databases">
        <authorList>
            <person name="Tran Van P."/>
        </authorList>
    </citation>
    <scope>NUCLEOTIDE SEQUENCE</scope>
</reference>